<dbReference type="InterPro" id="IPR036619">
    <property type="entry name" value="NinB_sf"/>
</dbReference>
<protein>
    <submittedName>
        <fullName evidence="1">NinB protein</fullName>
    </submittedName>
</protein>
<dbReference type="EMBL" id="BK015394">
    <property type="protein sequence ID" value="DAE04810.1"/>
    <property type="molecule type" value="Genomic_DNA"/>
</dbReference>
<sequence>MAKQRIIATFQRRSLTEDGDMEITFKVDKHSYNWISACKSLETQSYALEISKPRSKRSTDQNALLWKIIHDIAEQEDGHLANDWDTYCALLELADAKHTDLVAPAEAEEEFRKVQGLRAVKVLRPAQQEGYLIYRLYPGSSTFDTKEMTKLIDVALDYAAKIGLDTAYYGYD</sequence>
<reference evidence="1" key="1">
    <citation type="journal article" date="2021" name="Proc. Natl. Acad. Sci. U.S.A.">
        <title>A Catalog of Tens of Thousands of Viruses from Human Metagenomes Reveals Hidden Associations with Chronic Diseases.</title>
        <authorList>
            <person name="Tisza M.J."/>
            <person name="Buck C.B."/>
        </authorList>
    </citation>
    <scope>NUCLEOTIDE SEQUENCE</scope>
    <source>
        <strain evidence="1">Ctorp6</strain>
    </source>
</reference>
<dbReference type="Gene3D" id="1.10.3790.10">
    <property type="entry name" value="NinB"/>
    <property type="match status" value="1"/>
</dbReference>
<evidence type="ECO:0000313" key="1">
    <source>
        <dbReference type="EMBL" id="DAE04810.1"/>
    </source>
</evidence>
<dbReference type="SUPFAM" id="SSF103370">
    <property type="entry name" value="NinB"/>
    <property type="match status" value="1"/>
</dbReference>
<organism evidence="1">
    <name type="scientific">Siphoviridae sp. ctorp6</name>
    <dbReference type="NCBI Taxonomy" id="2825673"/>
    <lineage>
        <taxon>Viruses</taxon>
        <taxon>Duplodnaviria</taxon>
        <taxon>Heunggongvirae</taxon>
        <taxon>Uroviricota</taxon>
        <taxon>Caudoviricetes</taxon>
    </lineage>
</organism>
<name>A0A8S5PCV4_9CAUD</name>
<proteinExistence type="predicted"/>
<accession>A0A8S5PCV4</accession>